<sequence>MIDTVIIVPTSLIHSRAAATLLRVHHSNTPKYTLRHTETHIPALAGEFHGAGMVDTGCCKGGHGGSCMVE</sequence>
<dbReference type="EMBL" id="FWXV01000001">
    <property type="protein sequence ID" value="SMC57649.1"/>
    <property type="molecule type" value="Genomic_DNA"/>
</dbReference>
<dbReference type="Proteomes" id="UP000192674">
    <property type="component" value="Unassembled WGS sequence"/>
</dbReference>
<name>A0A1W2AA86_KIBAR</name>
<gene>
    <name evidence="1" type="ORF">SAMN05661093_00606</name>
</gene>
<keyword evidence="2" id="KW-1185">Reference proteome</keyword>
<protein>
    <submittedName>
        <fullName evidence="1">Uncharacterized protein</fullName>
    </submittedName>
</protein>
<organism evidence="1 2">
    <name type="scientific">Kibdelosporangium aridum</name>
    <dbReference type="NCBI Taxonomy" id="2030"/>
    <lineage>
        <taxon>Bacteria</taxon>
        <taxon>Bacillati</taxon>
        <taxon>Actinomycetota</taxon>
        <taxon>Actinomycetes</taxon>
        <taxon>Pseudonocardiales</taxon>
        <taxon>Pseudonocardiaceae</taxon>
        <taxon>Kibdelosporangium</taxon>
    </lineage>
</organism>
<evidence type="ECO:0000313" key="2">
    <source>
        <dbReference type="Proteomes" id="UP000192674"/>
    </source>
</evidence>
<dbReference type="AlphaFoldDB" id="A0A1W2AA86"/>
<evidence type="ECO:0000313" key="1">
    <source>
        <dbReference type="EMBL" id="SMC57649.1"/>
    </source>
</evidence>
<reference evidence="1 2" key="1">
    <citation type="submission" date="2017-04" db="EMBL/GenBank/DDBJ databases">
        <authorList>
            <person name="Afonso C.L."/>
            <person name="Miller P.J."/>
            <person name="Scott M.A."/>
            <person name="Spackman E."/>
            <person name="Goraichik I."/>
            <person name="Dimitrov K.M."/>
            <person name="Suarez D.L."/>
            <person name="Swayne D.E."/>
        </authorList>
    </citation>
    <scope>NUCLEOTIDE SEQUENCE [LARGE SCALE GENOMIC DNA]</scope>
    <source>
        <strain evidence="1 2">DSM 43828</strain>
    </source>
</reference>
<proteinExistence type="predicted"/>
<accession>A0A1W2AA86</accession>